<accession>A0A8S3UPU5</accession>
<feature type="domain" description="BTB" evidence="1">
    <location>
        <begin position="70"/>
        <end position="134"/>
    </location>
</feature>
<dbReference type="InterPro" id="IPR011333">
    <property type="entry name" value="SKP1/BTB/POZ_sf"/>
</dbReference>
<dbReference type="PANTHER" id="PTHR22744">
    <property type="entry name" value="HELIX LOOP HELIX PROTEIN 21-RELATED"/>
    <property type="match status" value="1"/>
</dbReference>
<sequence length="310" mass="35194">MHKSRRRHRDLRTQNSDHQMFGAKPAGFTFGSAVGVPTVFGEAPAESVDRHADCTDEIDSKKRLSLFSQHDLIIKIENIKLHVNKEQLMAQSPVFEKMFTSDFKEKDRQEIELEGKDVNSFVDFLRCTLPGIDEKLTGNTDCIIKTVHSVIPLADEYQTSSTMRKADQFLAEKSKAIGDKITSEQLITNIQQAELYQLPSFLEESITIASRKSFEKFVKNPKFNEITSETRLKISLKRWGDMDEVFKSTGHLNHISESVDFYKFYDQPVPAISQLQSPGGMFSQSSGVVYASGSQPRDLTIRLKPFMQTN</sequence>
<dbReference type="AlphaFoldDB" id="A0A8S3UPU5"/>
<reference evidence="2" key="1">
    <citation type="submission" date="2021-03" db="EMBL/GenBank/DDBJ databases">
        <authorList>
            <person name="Bekaert M."/>
        </authorList>
    </citation>
    <scope>NUCLEOTIDE SEQUENCE</scope>
</reference>
<comment type="caution">
    <text evidence="2">The sequence shown here is derived from an EMBL/GenBank/DDBJ whole genome shotgun (WGS) entry which is preliminary data.</text>
</comment>
<dbReference type="EMBL" id="CAJPWZ010002905">
    <property type="protein sequence ID" value="CAG2247483.1"/>
    <property type="molecule type" value="Genomic_DNA"/>
</dbReference>
<protein>
    <recommendedName>
        <fullName evidence="1">BTB domain-containing protein</fullName>
    </recommendedName>
</protein>
<proteinExistence type="predicted"/>
<dbReference type="SUPFAM" id="SSF54695">
    <property type="entry name" value="POZ domain"/>
    <property type="match status" value="1"/>
</dbReference>
<dbReference type="SMART" id="SM00225">
    <property type="entry name" value="BTB"/>
    <property type="match status" value="1"/>
</dbReference>
<evidence type="ECO:0000259" key="1">
    <source>
        <dbReference type="PROSITE" id="PS50097"/>
    </source>
</evidence>
<organism evidence="2 3">
    <name type="scientific">Mytilus edulis</name>
    <name type="common">Blue mussel</name>
    <dbReference type="NCBI Taxonomy" id="6550"/>
    <lineage>
        <taxon>Eukaryota</taxon>
        <taxon>Metazoa</taxon>
        <taxon>Spiralia</taxon>
        <taxon>Lophotrochozoa</taxon>
        <taxon>Mollusca</taxon>
        <taxon>Bivalvia</taxon>
        <taxon>Autobranchia</taxon>
        <taxon>Pteriomorphia</taxon>
        <taxon>Mytilida</taxon>
        <taxon>Mytiloidea</taxon>
        <taxon>Mytilidae</taxon>
        <taxon>Mytilinae</taxon>
        <taxon>Mytilus</taxon>
    </lineage>
</organism>
<gene>
    <name evidence="2" type="ORF">MEDL_59384</name>
</gene>
<evidence type="ECO:0000313" key="3">
    <source>
        <dbReference type="Proteomes" id="UP000683360"/>
    </source>
</evidence>
<dbReference type="Proteomes" id="UP000683360">
    <property type="component" value="Unassembled WGS sequence"/>
</dbReference>
<name>A0A8S3UPU5_MYTED</name>
<evidence type="ECO:0000313" key="2">
    <source>
        <dbReference type="EMBL" id="CAG2247483.1"/>
    </source>
</evidence>
<dbReference type="Gene3D" id="3.30.710.10">
    <property type="entry name" value="Potassium Channel Kv1.1, Chain A"/>
    <property type="match status" value="1"/>
</dbReference>
<keyword evidence="3" id="KW-1185">Reference proteome</keyword>
<dbReference type="InterPro" id="IPR000210">
    <property type="entry name" value="BTB/POZ_dom"/>
</dbReference>
<dbReference type="OrthoDB" id="6123459at2759"/>
<dbReference type="Pfam" id="PF00651">
    <property type="entry name" value="BTB"/>
    <property type="match status" value="1"/>
</dbReference>
<dbReference type="PROSITE" id="PS50097">
    <property type="entry name" value="BTB"/>
    <property type="match status" value="1"/>
</dbReference>
<dbReference type="CDD" id="cd18186">
    <property type="entry name" value="BTB_POZ_ZBTB_KLHL-like"/>
    <property type="match status" value="1"/>
</dbReference>
<dbReference type="PANTHER" id="PTHR22744:SF17">
    <property type="entry name" value="BTB DOMAIN-CONTAINING PROTEIN"/>
    <property type="match status" value="1"/>
</dbReference>